<dbReference type="PANTHER" id="PTHR47843">
    <property type="entry name" value="BTB DOMAIN-CONTAINING PROTEIN-RELATED"/>
    <property type="match status" value="1"/>
</dbReference>
<accession>A0A9P9D4K3</accession>
<gene>
    <name evidence="2" type="ORF">EDB81DRAFT_922966</name>
</gene>
<feature type="domain" description="BTB" evidence="1">
    <location>
        <begin position="8"/>
        <end position="92"/>
    </location>
</feature>
<evidence type="ECO:0000313" key="2">
    <source>
        <dbReference type="EMBL" id="KAH7112372.1"/>
    </source>
</evidence>
<dbReference type="Gene3D" id="3.30.710.10">
    <property type="entry name" value="Potassium Channel Kv1.1, Chain A"/>
    <property type="match status" value="1"/>
</dbReference>
<dbReference type="InterPro" id="IPR000210">
    <property type="entry name" value="BTB/POZ_dom"/>
</dbReference>
<dbReference type="SUPFAM" id="SSF54695">
    <property type="entry name" value="POZ domain"/>
    <property type="match status" value="1"/>
</dbReference>
<dbReference type="Pfam" id="PF00651">
    <property type="entry name" value="BTB"/>
    <property type="match status" value="1"/>
</dbReference>
<proteinExistence type="predicted"/>
<dbReference type="EMBL" id="JAGMUV010000038">
    <property type="protein sequence ID" value="KAH7112372.1"/>
    <property type="molecule type" value="Genomic_DNA"/>
</dbReference>
<dbReference type="InterPro" id="IPR011333">
    <property type="entry name" value="SKP1/BTB/POZ_sf"/>
</dbReference>
<name>A0A9P9D4K3_9HYPO</name>
<organism evidence="2 3">
    <name type="scientific">Dactylonectria macrodidyma</name>
    <dbReference type="NCBI Taxonomy" id="307937"/>
    <lineage>
        <taxon>Eukaryota</taxon>
        <taxon>Fungi</taxon>
        <taxon>Dikarya</taxon>
        <taxon>Ascomycota</taxon>
        <taxon>Pezizomycotina</taxon>
        <taxon>Sordariomycetes</taxon>
        <taxon>Hypocreomycetidae</taxon>
        <taxon>Hypocreales</taxon>
        <taxon>Nectriaceae</taxon>
        <taxon>Dactylonectria</taxon>
    </lineage>
</organism>
<evidence type="ECO:0000313" key="3">
    <source>
        <dbReference type="Proteomes" id="UP000738349"/>
    </source>
</evidence>
<dbReference type="AlphaFoldDB" id="A0A9P9D4K3"/>
<comment type="caution">
    <text evidence="2">The sequence shown here is derived from an EMBL/GenBank/DDBJ whole genome shotgun (WGS) entry which is preliminary data.</text>
</comment>
<keyword evidence="3" id="KW-1185">Reference proteome</keyword>
<dbReference type="OrthoDB" id="6359816at2759"/>
<reference evidence="2" key="1">
    <citation type="journal article" date="2021" name="Nat. Commun.">
        <title>Genetic determinants of endophytism in the Arabidopsis root mycobiome.</title>
        <authorList>
            <person name="Mesny F."/>
            <person name="Miyauchi S."/>
            <person name="Thiergart T."/>
            <person name="Pickel B."/>
            <person name="Atanasova L."/>
            <person name="Karlsson M."/>
            <person name="Huettel B."/>
            <person name="Barry K.W."/>
            <person name="Haridas S."/>
            <person name="Chen C."/>
            <person name="Bauer D."/>
            <person name="Andreopoulos W."/>
            <person name="Pangilinan J."/>
            <person name="LaButti K."/>
            <person name="Riley R."/>
            <person name="Lipzen A."/>
            <person name="Clum A."/>
            <person name="Drula E."/>
            <person name="Henrissat B."/>
            <person name="Kohler A."/>
            <person name="Grigoriev I.V."/>
            <person name="Martin F.M."/>
            <person name="Hacquard S."/>
        </authorList>
    </citation>
    <scope>NUCLEOTIDE SEQUENCE</scope>
    <source>
        <strain evidence="2">MPI-CAGE-AT-0147</strain>
    </source>
</reference>
<evidence type="ECO:0000259" key="1">
    <source>
        <dbReference type="Pfam" id="PF00651"/>
    </source>
</evidence>
<protein>
    <recommendedName>
        <fullName evidence="1">BTB domain-containing protein</fullName>
    </recommendedName>
</protein>
<dbReference type="Proteomes" id="UP000738349">
    <property type="component" value="Unassembled WGS sequence"/>
</dbReference>
<sequence length="242" mass="27520">MEEFMALLDRLFTTGIYSDLTLISTKRTYAAHRAVVCFQSPVIPKSCKHQDANRDKSGDYSTHTPTNSFNFLDDDPLSVDCIVQFFYRSDYNNTRSAPGLNAEIGVVQKDEAPNSPSDNTGPNDSDLVLHVKVYALAEKYDIPLLKALSLRKFEAAALQHWRSPYLLDALREAYVSTIEEDQGMRTAGVKILHTRRELLEEENLRQLLKELPQLTYDQLMYLNEMTKPSQTKPKKNPLAFIG</sequence>
<dbReference type="PANTHER" id="PTHR47843:SF5">
    <property type="entry name" value="BTB_POZ DOMAIN PROTEIN"/>
    <property type="match status" value="1"/>
</dbReference>